<proteinExistence type="predicted"/>
<dbReference type="AlphaFoldDB" id="A0A6C0JSX3"/>
<accession>A0A6C0JSX3</accession>
<reference evidence="1" key="1">
    <citation type="journal article" date="2020" name="Nature">
        <title>Giant virus diversity and host interactions through global metagenomics.</title>
        <authorList>
            <person name="Schulz F."/>
            <person name="Roux S."/>
            <person name="Paez-Espino D."/>
            <person name="Jungbluth S."/>
            <person name="Walsh D.A."/>
            <person name="Denef V.J."/>
            <person name="McMahon K.D."/>
            <person name="Konstantinidis K.T."/>
            <person name="Eloe-Fadrosh E.A."/>
            <person name="Kyrpides N.C."/>
            <person name="Woyke T."/>
        </authorList>
    </citation>
    <scope>NUCLEOTIDE SEQUENCE</scope>
    <source>
        <strain evidence="1">GVMAG-S-1040241-154</strain>
    </source>
</reference>
<evidence type="ECO:0000313" key="1">
    <source>
        <dbReference type="EMBL" id="QHU07537.1"/>
    </source>
</evidence>
<organism evidence="1">
    <name type="scientific">viral metagenome</name>
    <dbReference type="NCBI Taxonomy" id="1070528"/>
    <lineage>
        <taxon>unclassified sequences</taxon>
        <taxon>metagenomes</taxon>
        <taxon>organismal metagenomes</taxon>
    </lineage>
</organism>
<dbReference type="EMBL" id="MN740684">
    <property type="protein sequence ID" value="QHU07537.1"/>
    <property type="molecule type" value="Genomic_DNA"/>
</dbReference>
<sequence>MTLEYSFIDKNKALNRDFDSDAFYEKPWANNNYINSSIYSFVNKSNNKFLYPVSNIGIFDEDLNDIVKGSPFK</sequence>
<name>A0A6C0JSX3_9ZZZZ</name>
<protein>
    <submittedName>
        <fullName evidence="1">Uncharacterized protein</fullName>
    </submittedName>
</protein>